<keyword evidence="2" id="KW-1133">Transmembrane helix</keyword>
<sequence length="291" mass="31156">MSSYGGTRVTLSCSSRCGAAEERPSGLRAQRWGDPAAADSQHPVTGKKENTWPELIARVGVDGPGGGSGPALCCWLSPGLSLSPQNLGPSVLAGVAVMILMVPFNAVMAMKTKTYQVGVCLRRWTWPRPVCRDVGQAHSVQALGSQPHLPPGLARELQPLPGLLPGALFTKRAGRWGLGRPPGGPGQPGRAPKTGRGAGVDRGEHWPRTQRPWTLTRPRREKDRARQVTEGVKVRDNLRRAPAGQSSTHHELSKSHGTWLKHVTAGPLAWSQVMAMLRVAVRAHGPSPVQC</sequence>
<keyword evidence="2" id="KW-0472">Membrane</keyword>
<name>A0A5E4A5M9_MARMO</name>
<reference evidence="3" key="1">
    <citation type="submission" date="2019-04" db="EMBL/GenBank/DDBJ databases">
        <authorList>
            <person name="Alioto T."/>
            <person name="Alioto T."/>
        </authorList>
    </citation>
    <scope>NUCLEOTIDE SEQUENCE [LARGE SCALE GENOMIC DNA]</scope>
</reference>
<evidence type="ECO:0000313" key="4">
    <source>
        <dbReference type="Proteomes" id="UP000335636"/>
    </source>
</evidence>
<dbReference type="Proteomes" id="UP000335636">
    <property type="component" value="Unassembled WGS sequence"/>
</dbReference>
<dbReference type="EMBL" id="CABDUW010000012">
    <property type="protein sequence ID" value="VTJ51991.1"/>
    <property type="molecule type" value="Genomic_DNA"/>
</dbReference>
<evidence type="ECO:0000256" key="2">
    <source>
        <dbReference type="SAM" id="Phobius"/>
    </source>
</evidence>
<comment type="caution">
    <text evidence="3">The sequence shown here is derived from an EMBL/GenBank/DDBJ whole genome shotgun (WGS) entry which is preliminary data.</text>
</comment>
<keyword evidence="2" id="KW-0812">Transmembrane</keyword>
<gene>
    <name evidence="3" type="ORF">MONAX_5E030971</name>
</gene>
<feature type="region of interest" description="Disordered" evidence="1">
    <location>
        <begin position="174"/>
        <end position="256"/>
    </location>
</feature>
<evidence type="ECO:0000256" key="1">
    <source>
        <dbReference type="SAM" id="MobiDB-lite"/>
    </source>
</evidence>
<organism evidence="3 4">
    <name type="scientific">Marmota monax</name>
    <name type="common">Woodchuck</name>
    <dbReference type="NCBI Taxonomy" id="9995"/>
    <lineage>
        <taxon>Eukaryota</taxon>
        <taxon>Metazoa</taxon>
        <taxon>Chordata</taxon>
        <taxon>Craniata</taxon>
        <taxon>Vertebrata</taxon>
        <taxon>Euteleostomi</taxon>
        <taxon>Mammalia</taxon>
        <taxon>Eutheria</taxon>
        <taxon>Euarchontoglires</taxon>
        <taxon>Glires</taxon>
        <taxon>Rodentia</taxon>
        <taxon>Sciuromorpha</taxon>
        <taxon>Sciuridae</taxon>
        <taxon>Xerinae</taxon>
        <taxon>Marmotini</taxon>
        <taxon>Marmota</taxon>
    </lineage>
</organism>
<feature type="region of interest" description="Disordered" evidence="1">
    <location>
        <begin position="24"/>
        <end position="49"/>
    </location>
</feature>
<dbReference type="AlphaFoldDB" id="A0A5E4A5M9"/>
<evidence type="ECO:0000313" key="3">
    <source>
        <dbReference type="EMBL" id="VTJ51991.1"/>
    </source>
</evidence>
<feature type="transmembrane region" description="Helical" evidence="2">
    <location>
        <begin position="87"/>
        <end position="107"/>
    </location>
</feature>
<accession>A0A5E4A5M9</accession>
<proteinExistence type="predicted"/>
<keyword evidence="4" id="KW-1185">Reference proteome</keyword>
<feature type="compositionally biased region" description="Basic and acidic residues" evidence="1">
    <location>
        <begin position="218"/>
        <end position="239"/>
    </location>
</feature>
<protein>
    <submittedName>
        <fullName evidence="3">Uncharacterized protein</fullName>
    </submittedName>
</protein>